<protein>
    <submittedName>
        <fullName evidence="2">Uncharacterized protein</fullName>
    </submittedName>
</protein>
<accession>X1N9L6</accession>
<reference evidence="2" key="1">
    <citation type="journal article" date="2014" name="Front. Microbiol.">
        <title>High frequency of phylogenetically diverse reductive dehalogenase-homologous genes in deep subseafloor sedimentary metagenomes.</title>
        <authorList>
            <person name="Kawai M."/>
            <person name="Futagami T."/>
            <person name="Toyoda A."/>
            <person name="Takaki Y."/>
            <person name="Nishi S."/>
            <person name="Hori S."/>
            <person name="Arai W."/>
            <person name="Tsubouchi T."/>
            <person name="Morono Y."/>
            <person name="Uchiyama I."/>
            <person name="Ito T."/>
            <person name="Fujiyama A."/>
            <person name="Inagaki F."/>
            <person name="Takami H."/>
        </authorList>
    </citation>
    <scope>NUCLEOTIDE SEQUENCE</scope>
    <source>
        <strain evidence="2">Expedition CK06-06</strain>
    </source>
</reference>
<evidence type="ECO:0000256" key="1">
    <source>
        <dbReference type="SAM" id="Phobius"/>
    </source>
</evidence>
<organism evidence="2">
    <name type="scientific">marine sediment metagenome</name>
    <dbReference type="NCBI Taxonomy" id="412755"/>
    <lineage>
        <taxon>unclassified sequences</taxon>
        <taxon>metagenomes</taxon>
        <taxon>ecological metagenomes</taxon>
    </lineage>
</organism>
<keyword evidence="1" id="KW-0472">Membrane</keyword>
<proteinExistence type="predicted"/>
<keyword evidence="1" id="KW-1133">Transmembrane helix</keyword>
<keyword evidence="1" id="KW-0812">Transmembrane</keyword>
<comment type="caution">
    <text evidence="2">The sequence shown here is derived from an EMBL/GenBank/DDBJ whole genome shotgun (WGS) entry which is preliminary data.</text>
</comment>
<dbReference type="AlphaFoldDB" id="X1N9L6"/>
<dbReference type="EMBL" id="BARV01007998">
    <property type="protein sequence ID" value="GAI15329.1"/>
    <property type="molecule type" value="Genomic_DNA"/>
</dbReference>
<name>X1N9L6_9ZZZZ</name>
<sequence length="149" mass="16163">MSDTHKWNVSIAGDVIGDIIESGSTFYTGPFAPGEFKIVANALIKNIGSMGGILHYNLYQYPGTGQESIVVQNQYFFDAGQQITVGYNATIPNIPGQTWPLGIKVWSETENEPSWALGGASVEEPLPPYVLPAVALAGLIIFSFWIIKK</sequence>
<feature type="transmembrane region" description="Helical" evidence="1">
    <location>
        <begin position="129"/>
        <end position="147"/>
    </location>
</feature>
<gene>
    <name evidence="2" type="ORF">S06H3_16189</name>
</gene>
<evidence type="ECO:0000313" key="2">
    <source>
        <dbReference type="EMBL" id="GAI15329.1"/>
    </source>
</evidence>